<dbReference type="EMBL" id="JANBUH010000568">
    <property type="protein sequence ID" value="KAJ2750401.1"/>
    <property type="molecule type" value="Genomic_DNA"/>
</dbReference>
<dbReference type="FunFam" id="1.20.1560.10:FF:000102">
    <property type="entry name" value="ABC multidrug transporter Mdr1"/>
    <property type="match status" value="1"/>
</dbReference>
<dbReference type="InterPro" id="IPR011527">
    <property type="entry name" value="ABC1_TM_dom"/>
</dbReference>
<dbReference type="CDD" id="cd18577">
    <property type="entry name" value="ABC_6TM_Pgp_ABCB1_D1_like"/>
    <property type="match status" value="1"/>
</dbReference>
<keyword evidence="4" id="KW-0067">ATP-binding</keyword>
<dbReference type="OrthoDB" id="6500128at2759"/>
<feature type="domain" description="ABC transmembrane type-1" evidence="9">
    <location>
        <begin position="91"/>
        <end position="386"/>
    </location>
</feature>
<dbReference type="PROSITE" id="PS50929">
    <property type="entry name" value="ABC_TM1F"/>
    <property type="match status" value="1"/>
</dbReference>
<feature type="non-terminal residue" evidence="10">
    <location>
        <position position="457"/>
    </location>
</feature>
<feature type="region of interest" description="Disordered" evidence="7">
    <location>
        <begin position="1"/>
        <end position="32"/>
    </location>
</feature>
<dbReference type="InterPro" id="IPR039421">
    <property type="entry name" value="Type_1_exporter"/>
</dbReference>
<feature type="transmembrane region" description="Helical" evidence="8">
    <location>
        <begin position="321"/>
        <end position="345"/>
    </location>
</feature>
<dbReference type="SUPFAM" id="SSF90123">
    <property type="entry name" value="ABC transporter transmembrane region"/>
    <property type="match status" value="1"/>
</dbReference>
<feature type="transmembrane region" description="Helical" evidence="8">
    <location>
        <begin position="357"/>
        <end position="378"/>
    </location>
</feature>
<proteinExistence type="predicted"/>
<feature type="transmembrane region" description="Helical" evidence="8">
    <location>
        <begin position="145"/>
        <end position="167"/>
    </location>
</feature>
<protein>
    <recommendedName>
        <fullName evidence="9">ABC transmembrane type-1 domain-containing protein</fullName>
    </recommendedName>
</protein>
<comment type="caution">
    <text evidence="10">The sequence shown here is derived from an EMBL/GenBank/DDBJ whole genome shotgun (WGS) entry which is preliminary data.</text>
</comment>
<dbReference type="Pfam" id="PF00664">
    <property type="entry name" value="ABC_membrane"/>
    <property type="match status" value="1"/>
</dbReference>
<dbReference type="Gene3D" id="3.40.50.300">
    <property type="entry name" value="P-loop containing nucleotide triphosphate hydrolases"/>
    <property type="match status" value="1"/>
</dbReference>
<evidence type="ECO:0000256" key="4">
    <source>
        <dbReference type="ARBA" id="ARBA00022840"/>
    </source>
</evidence>
<dbReference type="GO" id="GO:0005524">
    <property type="term" value="F:ATP binding"/>
    <property type="evidence" value="ECO:0007669"/>
    <property type="project" value="UniProtKB-KW"/>
</dbReference>
<dbReference type="Gene3D" id="1.20.1560.10">
    <property type="entry name" value="ABC transporter type 1, transmembrane domain"/>
    <property type="match status" value="1"/>
</dbReference>
<evidence type="ECO:0000313" key="10">
    <source>
        <dbReference type="EMBL" id="KAJ2750401.1"/>
    </source>
</evidence>
<organism evidence="10 11">
    <name type="scientific">Coemansia pectinata</name>
    <dbReference type="NCBI Taxonomy" id="1052879"/>
    <lineage>
        <taxon>Eukaryota</taxon>
        <taxon>Fungi</taxon>
        <taxon>Fungi incertae sedis</taxon>
        <taxon>Zoopagomycota</taxon>
        <taxon>Kickxellomycotina</taxon>
        <taxon>Kickxellomycetes</taxon>
        <taxon>Kickxellales</taxon>
        <taxon>Kickxellaceae</taxon>
        <taxon>Coemansia</taxon>
    </lineage>
</organism>
<evidence type="ECO:0000256" key="8">
    <source>
        <dbReference type="SAM" id="Phobius"/>
    </source>
</evidence>
<gene>
    <name evidence="10" type="ORF">GGI19_005125</name>
</gene>
<evidence type="ECO:0000256" key="7">
    <source>
        <dbReference type="SAM" id="MobiDB-lite"/>
    </source>
</evidence>
<name>A0A9W8GUV3_9FUNG</name>
<sequence>MSADKLGASESPAVSSVGIAESSTPGNALEKVEGKDEFDKLAEAEAPATKPSRFKLFGGKKKEKEPKEVVPLVSILQLFRFADPLDRLLIALGTVMACAAGVAMPLMTVIFAGITKTFLNFNYPDGKLDQRSRDLLDSETRKYCWYFLALGLAMWLVSSVQKLTWAITSERMSKRLREHFYISILRQEIGWFDGLSTGELTTRISGDVNLMQEGTGEKFSFVIQYVTTFFTGIIIAFVKGWKLTLVVLSVLPVLVGASSLMGILLARNTTGGQDSYAEAGGVADEVLSSIKTVMAFDGMSRELERYREKILKAKAAGLRKAWVLGICMGFIMFSIYSVYALGFWYGGKLAREKYMEAATVLNVFFALIIGGFSLGNAAPSMSAVSSARGAAVKVYQIVDRKSSIDPVDTESGLSADGISGEIELTNVSFRYPTRPDVQVLDGFSIHVRAGQKVALVG</sequence>
<dbReference type="Proteomes" id="UP001140011">
    <property type="component" value="Unassembled WGS sequence"/>
</dbReference>
<accession>A0A9W8GUV3</accession>
<evidence type="ECO:0000313" key="11">
    <source>
        <dbReference type="Proteomes" id="UP001140011"/>
    </source>
</evidence>
<dbReference type="InterPro" id="IPR027417">
    <property type="entry name" value="P-loop_NTPase"/>
</dbReference>
<dbReference type="AlphaFoldDB" id="A0A9W8GUV3"/>
<keyword evidence="2 8" id="KW-0812">Transmembrane</keyword>
<feature type="transmembrane region" description="Helical" evidence="8">
    <location>
        <begin position="219"/>
        <end position="238"/>
    </location>
</feature>
<dbReference type="InterPro" id="IPR036640">
    <property type="entry name" value="ABC1_TM_sf"/>
</dbReference>
<keyword evidence="3" id="KW-0547">Nucleotide-binding</keyword>
<feature type="transmembrane region" description="Helical" evidence="8">
    <location>
        <begin position="88"/>
        <end position="114"/>
    </location>
</feature>
<evidence type="ECO:0000256" key="3">
    <source>
        <dbReference type="ARBA" id="ARBA00022741"/>
    </source>
</evidence>
<evidence type="ECO:0000256" key="1">
    <source>
        <dbReference type="ARBA" id="ARBA00004141"/>
    </source>
</evidence>
<comment type="subcellular location">
    <subcellularLocation>
        <location evidence="1">Membrane</location>
        <topology evidence="1">Multi-pass membrane protein</topology>
    </subcellularLocation>
</comment>
<keyword evidence="11" id="KW-1185">Reference proteome</keyword>
<keyword evidence="5 8" id="KW-1133">Transmembrane helix</keyword>
<evidence type="ECO:0000256" key="2">
    <source>
        <dbReference type="ARBA" id="ARBA00022692"/>
    </source>
</evidence>
<evidence type="ECO:0000256" key="6">
    <source>
        <dbReference type="ARBA" id="ARBA00023136"/>
    </source>
</evidence>
<dbReference type="GO" id="GO:0140359">
    <property type="term" value="F:ABC-type transporter activity"/>
    <property type="evidence" value="ECO:0007669"/>
    <property type="project" value="InterPro"/>
</dbReference>
<dbReference type="GO" id="GO:0005886">
    <property type="term" value="C:plasma membrane"/>
    <property type="evidence" value="ECO:0007669"/>
    <property type="project" value="TreeGrafter"/>
</dbReference>
<dbReference type="PANTHER" id="PTHR24222">
    <property type="entry name" value="ABC TRANSPORTER B FAMILY"/>
    <property type="match status" value="1"/>
</dbReference>
<keyword evidence="6 8" id="KW-0472">Membrane</keyword>
<evidence type="ECO:0000259" key="9">
    <source>
        <dbReference type="PROSITE" id="PS50929"/>
    </source>
</evidence>
<feature type="transmembrane region" description="Helical" evidence="8">
    <location>
        <begin position="244"/>
        <end position="266"/>
    </location>
</feature>
<dbReference type="PANTHER" id="PTHR24222:SF76">
    <property type="entry name" value="MYCOBACTIN IMPORT ATP-BINDING_PERMEASE PROTEIN IRTB"/>
    <property type="match status" value="1"/>
</dbReference>
<reference evidence="10" key="1">
    <citation type="submission" date="2022-07" db="EMBL/GenBank/DDBJ databases">
        <title>Phylogenomic reconstructions and comparative analyses of Kickxellomycotina fungi.</title>
        <authorList>
            <person name="Reynolds N.K."/>
            <person name="Stajich J.E."/>
            <person name="Barry K."/>
            <person name="Grigoriev I.V."/>
            <person name="Crous P."/>
            <person name="Smith M.E."/>
        </authorList>
    </citation>
    <scope>NUCLEOTIDE SEQUENCE</scope>
    <source>
        <strain evidence="10">BCRC 34297</strain>
    </source>
</reference>
<evidence type="ECO:0000256" key="5">
    <source>
        <dbReference type="ARBA" id="ARBA00022989"/>
    </source>
</evidence>